<evidence type="ECO:0000313" key="2">
    <source>
        <dbReference type="EMBL" id="MCK8482056.1"/>
    </source>
</evidence>
<reference evidence="2" key="1">
    <citation type="submission" date="2022-04" db="EMBL/GenBank/DDBJ databases">
        <authorList>
            <person name="Ren T."/>
        </authorList>
    </citation>
    <scope>NUCLEOTIDE SEQUENCE</scope>
    <source>
        <strain evidence="2">F63249</strain>
    </source>
</reference>
<evidence type="ECO:0000256" key="1">
    <source>
        <dbReference type="SAM" id="Phobius"/>
    </source>
</evidence>
<sequence length="115" mass="12720">MTVFESLNNTTDKATDTAEKYVKTSQQYFKLKVFQQLTISLSLMIKLSIIGGLITLALIFMAVAGAIEIGKALDSLALGYAIVGLVFIAFAVVVYYTRKIIDQKIIKVLSNKFFD</sequence>
<protein>
    <recommendedName>
        <fullName evidence="4">Holin-X, holin superfamily III</fullName>
    </recommendedName>
</protein>
<comment type="caution">
    <text evidence="2">The sequence shown here is derived from an EMBL/GenBank/DDBJ whole genome shotgun (WGS) entry which is preliminary data.</text>
</comment>
<name>A0ABT0HCH9_9FLAO</name>
<keyword evidence="3" id="KW-1185">Reference proteome</keyword>
<feature type="transmembrane region" description="Helical" evidence="1">
    <location>
        <begin position="43"/>
        <end position="65"/>
    </location>
</feature>
<dbReference type="Proteomes" id="UP001203687">
    <property type="component" value="Unassembled WGS sequence"/>
</dbReference>
<dbReference type="RefSeq" id="WP_248413792.1">
    <property type="nucleotide sequence ID" value="NZ_JALPQF010000019.1"/>
</dbReference>
<evidence type="ECO:0008006" key="4">
    <source>
        <dbReference type="Google" id="ProtNLM"/>
    </source>
</evidence>
<dbReference type="EMBL" id="JALPQF010000019">
    <property type="protein sequence ID" value="MCK8482056.1"/>
    <property type="molecule type" value="Genomic_DNA"/>
</dbReference>
<proteinExistence type="predicted"/>
<organism evidence="2 3">
    <name type="scientific">Psychroserpens algicola</name>
    <dbReference type="NCBI Taxonomy" id="1719034"/>
    <lineage>
        <taxon>Bacteria</taxon>
        <taxon>Pseudomonadati</taxon>
        <taxon>Bacteroidota</taxon>
        <taxon>Flavobacteriia</taxon>
        <taxon>Flavobacteriales</taxon>
        <taxon>Flavobacteriaceae</taxon>
        <taxon>Psychroserpens</taxon>
    </lineage>
</organism>
<gene>
    <name evidence="2" type="ORF">MUY34_15580</name>
</gene>
<keyword evidence="1" id="KW-0472">Membrane</keyword>
<keyword evidence="1" id="KW-0812">Transmembrane</keyword>
<feature type="transmembrane region" description="Helical" evidence="1">
    <location>
        <begin position="77"/>
        <end position="97"/>
    </location>
</feature>
<evidence type="ECO:0000313" key="3">
    <source>
        <dbReference type="Proteomes" id="UP001203687"/>
    </source>
</evidence>
<accession>A0ABT0HCH9</accession>
<keyword evidence="1" id="KW-1133">Transmembrane helix</keyword>